<protein>
    <submittedName>
        <fullName evidence="1">Uncharacterized protein</fullName>
    </submittedName>
</protein>
<dbReference type="AlphaFoldDB" id="A0A9D1KUV1"/>
<evidence type="ECO:0000313" key="1">
    <source>
        <dbReference type="EMBL" id="HIT99393.1"/>
    </source>
</evidence>
<reference evidence="1" key="1">
    <citation type="submission" date="2020-10" db="EMBL/GenBank/DDBJ databases">
        <authorList>
            <person name="Gilroy R."/>
        </authorList>
    </citation>
    <scope>NUCLEOTIDE SEQUENCE</scope>
    <source>
        <strain evidence="1">CHK176-22527</strain>
    </source>
</reference>
<organism evidence="1 2">
    <name type="scientific">Candidatus Allocopromorpha excrementavium</name>
    <dbReference type="NCBI Taxonomy" id="2840741"/>
    <lineage>
        <taxon>Bacteria</taxon>
        <taxon>Bacillati</taxon>
        <taxon>Bacillota</taxon>
        <taxon>Clostridia</taxon>
        <taxon>Eubacteriales</taxon>
        <taxon>Eubacteriaceae</taxon>
        <taxon>Eubacteriaceae incertae sedis</taxon>
        <taxon>Candidatus Allocopromorpha</taxon>
    </lineage>
</organism>
<reference evidence="1" key="2">
    <citation type="journal article" date="2021" name="PeerJ">
        <title>Extensive microbial diversity within the chicken gut microbiome revealed by metagenomics and culture.</title>
        <authorList>
            <person name="Gilroy R."/>
            <person name="Ravi A."/>
            <person name="Getino M."/>
            <person name="Pursley I."/>
            <person name="Horton D.L."/>
            <person name="Alikhan N.F."/>
            <person name="Baker D."/>
            <person name="Gharbi K."/>
            <person name="Hall N."/>
            <person name="Watson M."/>
            <person name="Adriaenssens E.M."/>
            <person name="Foster-Nyarko E."/>
            <person name="Jarju S."/>
            <person name="Secka A."/>
            <person name="Antonio M."/>
            <person name="Oren A."/>
            <person name="Chaudhuri R.R."/>
            <person name="La Ragione R."/>
            <person name="Hildebrand F."/>
            <person name="Pallen M.J."/>
        </authorList>
    </citation>
    <scope>NUCLEOTIDE SEQUENCE</scope>
    <source>
        <strain evidence="1">CHK176-22527</strain>
    </source>
</reference>
<gene>
    <name evidence="1" type="ORF">IAD12_03960</name>
</gene>
<evidence type="ECO:0000313" key="2">
    <source>
        <dbReference type="Proteomes" id="UP000824159"/>
    </source>
</evidence>
<dbReference type="EMBL" id="DVLX01000043">
    <property type="protein sequence ID" value="HIT99393.1"/>
    <property type="molecule type" value="Genomic_DNA"/>
</dbReference>
<dbReference type="Proteomes" id="UP000824159">
    <property type="component" value="Unassembled WGS sequence"/>
</dbReference>
<accession>A0A9D1KUV1</accession>
<name>A0A9D1KUV1_9FIRM</name>
<comment type="caution">
    <text evidence="1">The sequence shown here is derived from an EMBL/GenBank/DDBJ whole genome shotgun (WGS) entry which is preliminary data.</text>
</comment>
<sequence length="266" mass="30367">MNYEVAIGMQRICTGETAELTRGGIAEEVIDINKIIEGMNEENAGKCRAFYEKLIEDDTKKMYDADSLVEETDTLKKEMDDFVASNVKMDILCRIFNGIDDFFMNAPFEGLDSIEYGVNEVCVFSVTEYFIWKTDAGHDHEKCRNEYRNDIAKRTYEEVADHWIGVYDDLQKRYDKICRQCQEGSSEDDPSLSANLKDMIAGCCIVAVSAIRDQDDFALDMVQSRAAQKGHAISEDYENGKYEEGGSVFTDNVMRLYRFICGFLEI</sequence>
<proteinExistence type="predicted"/>